<dbReference type="PANTHER" id="PTHR12526:SF627">
    <property type="entry name" value="D-RHAMNOSYLTRANSFERASE WBPZ"/>
    <property type="match status" value="1"/>
</dbReference>
<dbReference type="PANTHER" id="PTHR12526">
    <property type="entry name" value="GLYCOSYLTRANSFERASE"/>
    <property type="match status" value="1"/>
</dbReference>
<sequence>CRQVTWYLTPCPPLQKKSFILSLSWTPTTLKNSKESPALPDCLRKMTEISAGTSEPQALRISPLADEWGSSKGGLSTLNREMCKGLVQLPGVSVTLVVPEYTEKEKKDAAICKVNLTKVEKIPGYDTIHSLASPPDKCKIDVVMGHGHKLGPPALALAKKRGCKRVHVVHTASEELAMYKKSRQELIPEGEKKHKIEVDLSKTADVIVGIGPKLTESIKSSLRPHKREKDVINFTPGIFPEFSGLEQAREEREKFRTLVFGRGNEEDFELKGYDIAARAIAGLNDHSYHLVFVGAPEGKQEEVKESLLECGISRKQLTVRSYRESRESLADLFCEADLAIMPSRTEGFGLAALEALSAGLPILVSDNSGFGQALEKIPFGMSFVVESDVESDEADEWGRAIKRARKKSRDVRLKEAGVLRDFYDQEYKWLEQCQTLADKLRYWTPYDKMTETSAGTSESKVLKISPLADEWGSSKGGLSTLNREMCKGLAQLPDVSVTLVVLEYTEKEKDDASKFKVNLVKVDEIPGFDLISSLSFPPDSCEIDAVVGHGQKLGPPAFAVAKLRRCKRVHVVHTASEELAMFKKTQKAPIRAGEKKHQIEVKLSRAADVIVGIGPKLTDSIQRSLQAHQRDADVINFTPGIFKEFFNLEQTTRQGRTFSILVFGRGNEEDFEVKGYDVAARAIAALEDDYRLVFVGAADREQEEVAKRLLDCGILRRQLTVRTFYESRLELADLFLQADLAIMPSRTEGFGLGALEALSAGLPILVSDNSGLGEVLSDLPNGSSFVVQSDDPDKWKEAIRKARRKSRDVRLQEAINLRTCYDEKYKWREQCEAIVRKLRQRK</sequence>
<organism evidence="1 2">
    <name type="scientific">Pocillopora meandrina</name>
    <dbReference type="NCBI Taxonomy" id="46732"/>
    <lineage>
        <taxon>Eukaryota</taxon>
        <taxon>Metazoa</taxon>
        <taxon>Cnidaria</taxon>
        <taxon>Anthozoa</taxon>
        <taxon>Hexacorallia</taxon>
        <taxon>Scleractinia</taxon>
        <taxon>Astrocoeniina</taxon>
        <taxon>Pocilloporidae</taxon>
        <taxon>Pocillopora</taxon>
    </lineage>
</organism>
<accession>A0AAU9WJW5</accession>
<dbReference type="Proteomes" id="UP001159428">
    <property type="component" value="Unassembled WGS sequence"/>
</dbReference>
<dbReference type="SUPFAM" id="SSF53756">
    <property type="entry name" value="UDP-Glycosyltransferase/glycogen phosphorylase"/>
    <property type="match status" value="2"/>
</dbReference>
<evidence type="ECO:0008006" key="3">
    <source>
        <dbReference type="Google" id="ProtNLM"/>
    </source>
</evidence>
<evidence type="ECO:0000313" key="1">
    <source>
        <dbReference type="EMBL" id="CAH3116379.1"/>
    </source>
</evidence>
<evidence type="ECO:0000313" key="2">
    <source>
        <dbReference type="Proteomes" id="UP001159428"/>
    </source>
</evidence>
<protein>
    <recommendedName>
        <fullName evidence="3">Glycosyltransferase</fullName>
    </recommendedName>
</protein>
<dbReference type="EMBL" id="CALNXJ010000015">
    <property type="protein sequence ID" value="CAH3116379.1"/>
    <property type="molecule type" value="Genomic_DNA"/>
</dbReference>
<reference evidence="1 2" key="1">
    <citation type="submission" date="2022-05" db="EMBL/GenBank/DDBJ databases">
        <authorList>
            <consortium name="Genoscope - CEA"/>
            <person name="William W."/>
        </authorList>
    </citation>
    <scope>NUCLEOTIDE SEQUENCE [LARGE SCALE GENOMIC DNA]</scope>
</reference>
<comment type="caution">
    <text evidence="1">The sequence shown here is derived from an EMBL/GenBank/DDBJ whole genome shotgun (WGS) entry which is preliminary data.</text>
</comment>
<dbReference type="Gene3D" id="3.40.50.2000">
    <property type="entry name" value="Glycogen Phosphorylase B"/>
    <property type="match status" value="4"/>
</dbReference>
<feature type="non-terminal residue" evidence="1">
    <location>
        <position position="1"/>
    </location>
</feature>
<name>A0AAU9WJW5_9CNID</name>
<dbReference type="AlphaFoldDB" id="A0AAU9WJW5"/>
<gene>
    <name evidence="1" type="ORF">PMEA_00006405</name>
</gene>
<proteinExistence type="predicted"/>
<dbReference type="CDD" id="cd03801">
    <property type="entry name" value="GT4_PimA-like"/>
    <property type="match status" value="2"/>
</dbReference>
<keyword evidence="2" id="KW-1185">Reference proteome</keyword>
<dbReference type="Pfam" id="PF20706">
    <property type="entry name" value="GT4-conflict"/>
    <property type="match status" value="2"/>
</dbReference>